<dbReference type="InterPro" id="IPR001628">
    <property type="entry name" value="Znf_hrmn_rcpt"/>
</dbReference>
<dbReference type="PANTHER" id="PTHR46011">
    <property type="entry name" value="NUCLEAR HORMONE RECEPTOR FAMILY MEMBER NHR-86-RELATED"/>
    <property type="match status" value="1"/>
</dbReference>
<keyword evidence="4 11" id="KW-0863">Zinc-finger</keyword>
<dbReference type="InterPro" id="IPR013088">
    <property type="entry name" value="Znf_NHR/GATA"/>
</dbReference>
<evidence type="ECO:0000256" key="7">
    <source>
        <dbReference type="ARBA" id="ARBA00023125"/>
    </source>
</evidence>
<evidence type="ECO:0000256" key="3">
    <source>
        <dbReference type="ARBA" id="ARBA00022723"/>
    </source>
</evidence>
<evidence type="ECO:0000256" key="4">
    <source>
        <dbReference type="ARBA" id="ARBA00022771"/>
    </source>
</evidence>
<evidence type="ECO:0000259" key="13">
    <source>
        <dbReference type="PROSITE" id="PS51030"/>
    </source>
</evidence>
<dbReference type="PROSITE" id="PS51030">
    <property type="entry name" value="NUCLEAR_REC_DBD_2"/>
    <property type="match status" value="1"/>
</dbReference>
<dbReference type="InterPro" id="IPR035500">
    <property type="entry name" value="NHR-like_dom_sf"/>
</dbReference>
<dbReference type="Proteomes" id="UP001328107">
    <property type="component" value="Unassembled WGS sequence"/>
</dbReference>
<evidence type="ECO:0000256" key="9">
    <source>
        <dbReference type="ARBA" id="ARBA00023170"/>
    </source>
</evidence>
<dbReference type="EMBL" id="BTRK01000004">
    <property type="protein sequence ID" value="GMR45178.1"/>
    <property type="molecule type" value="Genomic_DNA"/>
</dbReference>
<reference evidence="16" key="1">
    <citation type="submission" date="2022-10" db="EMBL/GenBank/DDBJ databases">
        <title>Genome assembly of Pristionchus species.</title>
        <authorList>
            <person name="Yoshida K."/>
            <person name="Sommer R.J."/>
        </authorList>
    </citation>
    <scope>NUCLEOTIDE SEQUENCE [LARGE SCALE GENOMIC DNA]</scope>
    <source>
        <strain evidence="16">RS5460</strain>
    </source>
</reference>
<keyword evidence="6 11" id="KW-0805">Transcription regulation</keyword>
<keyword evidence="9 11" id="KW-0675">Receptor</keyword>
<evidence type="ECO:0000256" key="1">
    <source>
        <dbReference type="ARBA" id="ARBA00004123"/>
    </source>
</evidence>
<evidence type="ECO:0008006" key="17">
    <source>
        <dbReference type="Google" id="ProtNLM"/>
    </source>
</evidence>
<organism evidence="15 16">
    <name type="scientific">Pristionchus mayeri</name>
    <dbReference type="NCBI Taxonomy" id="1317129"/>
    <lineage>
        <taxon>Eukaryota</taxon>
        <taxon>Metazoa</taxon>
        <taxon>Ecdysozoa</taxon>
        <taxon>Nematoda</taxon>
        <taxon>Chromadorea</taxon>
        <taxon>Rhabditida</taxon>
        <taxon>Rhabditina</taxon>
        <taxon>Diplogasteromorpha</taxon>
        <taxon>Diplogasteroidea</taxon>
        <taxon>Neodiplogasteridae</taxon>
        <taxon>Pristionchus</taxon>
    </lineage>
</organism>
<dbReference type="AlphaFoldDB" id="A0AAN5HXX5"/>
<dbReference type="SUPFAM" id="SSF48508">
    <property type="entry name" value="Nuclear receptor ligand-binding domain"/>
    <property type="match status" value="1"/>
</dbReference>
<evidence type="ECO:0000313" key="16">
    <source>
        <dbReference type="Proteomes" id="UP001328107"/>
    </source>
</evidence>
<evidence type="ECO:0000256" key="12">
    <source>
        <dbReference type="SAM" id="MobiDB-lite"/>
    </source>
</evidence>
<feature type="domain" description="NR LBD" evidence="14">
    <location>
        <begin position="135"/>
        <end position="397"/>
    </location>
</feature>
<dbReference type="CDD" id="cd06960">
    <property type="entry name" value="NR_DBD_HNF4A"/>
    <property type="match status" value="1"/>
</dbReference>
<dbReference type="GO" id="GO:0003700">
    <property type="term" value="F:DNA-binding transcription factor activity"/>
    <property type="evidence" value="ECO:0007669"/>
    <property type="project" value="InterPro"/>
</dbReference>
<comment type="subcellular location">
    <subcellularLocation>
        <location evidence="1 11">Nucleus</location>
    </subcellularLocation>
</comment>
<dbReference type="SMART" id="SM00430">
    <property type="entry name" value="HOLI"/>
    <property type="match status" value="1"/>
</dbReference>
<dbReference type="Pfam" id="PF00104">
    <property type="entry name" value="Hormone_recep"/>
    <property type="match status" value="1"/>
</dbReference>
<dbReference type="Pfam" id="PF00105">
    <property type="entry name" value="zf-C4"/>
    <property type="match status" value="1"/>
</dbReference>
<dbReference type="PROSITE" id="PS00031">
    <property type="entry name" value="NUCLEAR_REC_DBD_1"/>
    <property type="match status" value="1"/>
</dbReference>
<dbReference type="PANTHER" id="PTHR46011:SF6">
    <property type="entry name" value="HIGH ZINC ACTIVATED NUCLEAR RECEPTOR PROTEIN"/>
    <property type="match status" value="1"/>
</dbReference>
<dbReference type="InterPro" id="IPR049636">
    <property type="entry name" value="HNF4-like_DBD"/>
</dbReference>
<comment type="similarity">
    <text evidence="2 11">Belongs to the nuclear hormone receptor family.</text>
</comment>
<comment type="caution">
    <text evidence="15">The sequence shown here is derived from an EMBL/GenBank/DDBJ whole genome shotgun (WGS) entry which is preliminary data.</text>
</comment>
<keyword evidence="8 11" id="KW-0804">Transcription</keyword>
<dbReference type="GO" id="GO:0008270">
    <property type="term" value="F:zinc ion binding"/>
    <property type="evidence" value="ECO:0007669"/>
    <property type="project" value="UniProtKB-KW"/>
</dbReference>
<evidence type="ECO:0000256" key="8">
    <source>
        <dbReference type="ARBA" id="ARBA00023163"/>
    </source>
</evidence>
<evidence type="ECO:0000256" key="6">
    <source>
        <dbReference type="ARBA" id="ARBA00023015"/>
    </source>
</evidence>
<evidence type="ECO:0000256" key="2">
    <source>
        <dbReference type="ARBA" id="ARBA00005993"/>
    </source>
</evidence>
<dbReference type="Gene3D" id="3.30.50.10">
    <property type="entry name" value="Erythroid Transcription Factor GATA-1, subunit A"/>
    <property type="match status" value="1"/>
</dbReference>
<dbReference type="GO" id="GO:0005634">
    <property type="term" value="C:nucleus"/>
    <property type="evidence" value="ECO:0007669"/>
    <property type="project" value="UniProtKB-SubCell"/>
</dbReference>
<keyword evidence="3 11" id="KW-0479">Metal-binding</keyword>
<dbReference type="Gene3D" id="1.10.565.10">
    <property type="entry name" value="Retinoid X Receptor"/>
    <property type="match status" value="1"/>
</dbReference>
<feature type="region of interest" description="Disordered" evidence="12">
    <location>
        <begin position="111"/>
        <end position="136"/>
    </location>
</feature>
<evidence type="ECO:0000259" key="14">
    <source>
        <dbReference type="PROSITE" id="PS51843"/>
    </source>
</evidence>
<keyword evidence="16" id="KW-1185">Reference proteome</keyword>
<keyword evidence="7 11" id="KW-0238">DNA-binding</keyword>
<evidence type="ECO:0000256" key="5">
    <source>
        <dbReference type="ARBA" id="ARBA00022833"/>
    </source>
</evidence>
<keyword evidence="10 11" id="KW-0539">Nucleus</keyword>
<name>A0AAN5HXX5_9BILA</name>
<feature type="compositionally biased region" description="Polar residues" evidence="12">
    <location>
        <begin position="123"/>
        <end position="133"/>
    </location>
</feature>
<dbReference type="GO" id="GO:0000978">
    <property type="term" value="F:RNA polymerase II cis-regulatory region sequence-specific DNA binding"/>
    <property type="evidence" value="ECO:0007669"/>
    <property type="project" value="InterPro"/>
</dbReference>
<dbReference type="SMART" id="SM00399">
    <property type="entry name" value="ZnF_C4"/>
    <property type="match status" value="1"/>
</dbReference>
<feature type="domain" description="Nuclear receptor" evidence="13">
    <location>
        <begin position="36"/>
        <end position="111"/>
    </location>
</feature>
<sequence>VRLLYRSLSSLFDSCSLSSPCLVTIDPVVFPPPMENRFCLICVSPITSTHFGLDACRACCLFFKRTKLAGRKFTCPGRGNCVIKKDDNSTCRKCRFDRCLEVGMEYDGPMRKPRVKKEEANESNDQSPSTSSPRPVESILERIEREYKVCTESRLVQEKNLHIIFSLPRIQHVSMDLFLSNVSFSKKSFQITIFECINFVRKSFPSITELPLEEQRPVLKNFVTKFTIIEGHYRTVKLWPDERYYMSSLTTCFDMSRADTWVPKTEELNERLDLIGTMKNYATDQFSVIFPTLRKAQLTDAEFYGLLALVLCDLSELEVPERTTKIVDGIRMETFSDLQRYYTKELCMTDYSMRLGNLITLNQLTKESARMMQEEFRMYTAMFDLYANDDVLKELLL</sequence>
<protein>
    <recommendedName>
        <fullName evidence="17">Nuclear receptor</fullName>
    </recommendedName>
</protein>
<evidence type="ECO:0000256" key="10">
    <source>
        <dbReference type="ARBA" id="ARBA00023242"/>
    </source>
</evidence>
<keyword evidence="5 11" id="KW-0862">Zinc</keyword>
<feature type="non-terminal residue" evidence="15">
    <location>
        <position position="1"/>
    </location>
</feature>
<evidence type="ECO:0000256" key="11">
    <source>
        <dbReference type="RuleBase" id="RU004334"/>
    </source>
</evidence>
<proteinExistence type="inferred from homology"/>
<accession>A0AAN5HXX5</accession>
<gene>
    <name evidence="15" type="ORF">PMAYCL1PPCAC_15373</name>
</gene>
<dbReference type="PROSITE" id="PS51843">
    <property type="entry name" value="NR_LBD"/>
    <property type="match status" value="1"/>
</dbReference>
<evidence type="ECO:0000313" key="15">
    <source>
        <dbReference type="EMBL" id="GMR45178.1"/>
    </source>
</evidence>
<dbReference type="InterPro" id="IPR000536">
    <property type="entry name" value="Nucl_hrmn_rcpt_lig-bd"/>
</dbReference>
<dbReference type="SUPFAM" id="SSF57716">
    <property type="entry name" value="Glucocorticoid receptor-like (DNA-binding domain)"/>
    <property type="match status" value="1"/>
</dbReference>
<dbReference type="PRINTS" id="PR00047">
    <property type="entry name" value="STROIDFINGER"/>
</dbReference>